<sequence>MGHPPSKQTLKRYGIRSIALLAFCTLLGVIITAFVTWIIAKSIYGTEERYVPPAKKTDTGPSASDLILPTSVYPINYDLAIKTYLPGFGYKENGGENKTLTFDGQVIIQLNITKTIRKITLNSLDLRFSESKCTFTVDEEPVGVQLEVNKDFEKVFFNLDKAVEPTDKAVLKIVYNGDLRTDMAGLYQTTYTNIKGEQKMAAVTQMEPISARKMVPCFDEPAFKASWTVTVIHPTGTTAIANGIEEKSEDLGDNFISSKFQTTPRMSSYLLAIFVSEFEYNERHTKSGVRFRVWSRPEEKNSTVYALEAGVKCLEFFENYYKIPFPLPKQDMVALPDFSAGAMENWGLITYRENSLLYDPRIYTGAQKRRVAVVIAHELAHQWFGNLVTLKWWNDLWLNEGFATLAEYLGTDEISDGNFRMNEWFTMDALWIALEADSVASTHPMTFQIDKAIEVLDSFDSVTYDKGGSVLSMIRKTIGEDNFNTAINHYLNEHKYENAVAGDLFNAIAAMLPDDVRGPNGAKLNMTEFSDPWTKQLGYPLLTATRVNSSTIKVEQERFKLLKSAMEEEKYSNPKWGFKWDVPVWYQSVGSKNIEMKWMKSNEPLFIHSEQPVILNADSNGLYRGGYSTELWQQIIKLIKEDHLQFSTQTRVRLIDDSFAGANAGLLNYSIPLDLLMYLKNEQDYIPWSGAIQKVRELANNYGTEPEKDVVHKFFLALSLKTPAKKDVDFVSKNYLDDKQFFDVSAAQGLILNVCFMGDSDCGENMVKLFNKEVIGKCDSDRILSECSQIPAPFRAEAYCQAVKNGNQDTFEKVFHWYKTERNQVEKANLMNALGCSNDILTLKKLMLDAMKKEGSAFRLQDCGSLFRKISSNDAASDSMLNFMTERWDEILERLGKDRSIFQRILSSITSTINTRGDLEKLRNFRTRVKSAEQYGIEKLEEPIEVAISWRETNQKFVTQYVEELTKQLRN</sequence>
<reference evidence="16" key="1">
    <citation type="submission" date="2010-08" db="EMBL/GenBank/DDBJ databases">
        <authorList>
            <consortium name="Caenorhabditis japonica Sequencing Consortium"/>
            <person name="Wilson R.K."/>
        </authorList>
    </citation>
    <scope>NUCLEOTIDE SEQUENCE [LARGE SCALE GENOMIC DNA]</scope>
    <source>
        <strain evidence="16">DF5081</strain>
    </source>
</reference>
<feature type="site" description="Transition state stabilizer" evidence="10">
    <location>
        <position position="464"/>
    </location>
</feature>
<keyword evidence="11" id="KW-0472">Membrane</keyword>
<protein>
    <recommendedName>
        <fullName evidence="11">Aminopeptidase</fullName>
        <ecNumber evidence="11">3.4.11.-</ecNumber>
    </recommendedName>
</protein>
<evidence type="ECO:0000259" key="12">
    <source>
        <dbReference type="Pfam" id="PF01433"/>
    </source>
</evidence>
<feature type="binding site" evidence="9">
    <location>
        <position position="381"/>
    </location>
    <ligand>
        <name>Zn(2+)</name>
        <dbReference type="ChEBI" id="CHEBI:29105"/>
        <note>catalytic</note>
    </ligand>
</feature>
<keyword evidence="7 11" id="KW-0482">Metalloprotease</keyword>
<dbReference type="InterPro" id="IPR034016">
    <property type="entry name" value="M1_APN-typ"/>
</dbReference>
<organism evidence="15 16">
    <name type="scientific">Caenorhabditis japonica</name>
    <dbReference type="NCBI Taxonomy" id="281687"/>
    <lineage>
        <taxon>Eukaryota</taxon>
        <taxon>Metazoa</taxon>
        <taxon>Ecdysozoa</taxon>
        <taxon>Nematoda</taxon>
        <taxon>Chromadorea</taxon>
        <taxon>Rhabditida</taxon>
        <taxon>Rhabditina</taxon>
        <taxon>Rhabditomorpha</taxon>
        <taxon>Rhabditoidea</taxon>
        <taxon>Rhabditidae</taxon>
        <taxon>Peloderinae</taxon>
        <taxon>Caenorhabditis</taxon>
    </lineage>
</organism>
<dbReference type="GO" id="GO:0006508">
    <property type="term" value="P:proteolysis"/>
    <property type="evidence" value="ECO:0007669"/>
    <property type="project" value="UniProtKB-KW"/>
</dbReference>
<dbReference type="GO" id="GO:0042277">
    <property type="term" value="F:peptide binding"/>
    <property type="evidence" value="ECO:0007669"/>
    <property type="project" value="TreeGrafter"/>
</dbReference>
<feature type="domain" description="ERAP1-like C-terminal" evidence="13">
    <location>
        <begin position="613"/>
        <end position="927"/>
    </location>
</feature>
<reference evidence="15" key="2">
    <citation type="submission" date="2022-06" db="UniProtKB">
        <authorList>
            <consortium name="EnsemblMetazoa"/>
        </authorList>
    </citation>
    <scope>IDENTIFICATION</scope>
    <source>
        <strain evidence="15">DF5081</strain>
    </source>
</reference>
<evidence type="ECO:0000256" key="2">
    <source>
        <dbReference type="ARBA" id="ARBA00022438"/>
    </source>
</evidence>
<evidence type="ECO:0000256" key="7">
    <source>
        <dbReference type="ARBA" id="ARBA00023049"/>
    </source>
</evidence>
<dbReference type="Gene3D" id="1.10.390.10">
    <property type="entry name" value="Neutral Protease Domain 2"/>
    <property type="match status" value="1"/>
</dbReference>
<dbReference type="Gene3D" id="2.60.40.1730">
    <property type="entry name" value="tricorn interacting facor f3 domain"/>
    <property type="match status" value="1"/>
</dbReference>
<proteinExistence type="inferred from homology"/>
<evidence type="ECO:0000256" key="8">
    <source>
        <dbReference type="PIRSR" id="PIRSR634016-1"/>
    </source>
</evidence>
<dbReference type="InterPro" id="IPR050344">
    <property type="entry name" value="Peptidase_M1_aminopeptidases"/>
</dbReference>
<comment type="cofactor">
    <cofactor evidence="9 11">
        <name>Zn(2+)</name>
        <dbReference type="ChEBI" id="CHEBI:29105"/>
    </cofactor>
    <text evidence="9 11">Binds 1 zinc ion per subunit.</text>
</comment>
<feature type="binding site" evidence="9">
    <location>
        <position position="400"/>
    </location>
    <ligand>
        <name>Zn(2+)</name>
        <dbReference type="ChEBI" id="CHEBI:29105"/>
        <note>catalytic</note>
    </ligand>
</feature>
<feature type="domain" description="Peptidase M1 membrane alanine aminopeptidase" evidence="12">
    <location>
        <begin position="305"/>
        <end position="515"/>
    </location>
</feature>
<feature type="active site" description="Proton acceptor" evidence="8">
    <location>
        <position position="378"/>
    </location>
</feature>
<dbReference type="Pfam" id="PF17900">
    <property type="entry name" value="Peptidase_M1_N"/>
    <property type="match status" value="1"/>
</dbReference>
<dbReference type="SUPFAM" id="SSF63737">
    <property type="entry name" value="Leukotriene A4 hydrolase N-terminal domain"/>
    <property type="match status" value="1"/>
</dbReference>
<evidence type="ECO:0000256" key="6">
    <source>
        <dbReference type="ARBA" id="ARBA00022833"/>
    </source>
</evidence>
<evidence type="ECO:0000259" key="14">
    <source>
        <dbReference type="Pfam" id="PF17900"/>
    </source>
</evidence>
<keyword evidence="11" id="KW-0812">Transmembrane</keyword>
<evidence type="ECO:0000256" key="5">
    <source>
        <dbReference type="ARBA" id="ARBA00022801"/>
    </source>
</evidence>
<evidence type="ECO:0000256" key="1">
    <source>
        <dbReference type="ARBA" id="ARBA00010136"/>
    </source>
</evidence>
<evidence type="ECO:0000256" key="10">
    <source>
        <dbReference type="PIRSR" id="PIRSR634016-4"/>
    </source>
</evidence>
<evidence type="ECO:0000256" key="9">
    <source>
        <dbReference type="PIRSR" id="PIRSR634016-3"/>
    </source>
</evidence>
<keyword evidence="11" id="KW-1133">Transmembrane helix</keyword>
<dbReference type="CDD" id="cd09601">
    <property type="entry name" value="M1_APN-Q_like"/>
    <property type="match status" value="1"/>
</dbReference>
<evidence type="ECO:0000256" key="3">
    <source>
        <dbReference type="ARBA" id="ARBA00022670"/>
    </source>
</evidence>
<evidence type="ECO:0000256" key="11">
    <source>
        <dbReference type="RuleBase" id="RU364040"/>
    </source>
</evidence>
<keyword evidence="2 11" id="KW-0031">Aminopeptidase</keyword>
<dbReference type="InterPro" id="IPR042097">
    <property type="entry name" value="Aminopeptidase_N-like_N_sf"/>
</dbReference>
<feature type="domain" description="Aminopeptidase N-like N-terminal" evidence="14">
    <location>
        <begin position="74"/>
        <end position="270"/>
    </location>
</feature>
<keyword evidence="5 11" id="KW-0378">Hydrolase</keyword>
<dbReference type="PRINTS" id="PR00756">
    <property type="entry name" value="ALADIPTASE"/>
</dbReference>
<evidence type="ECO:0000313" key="15">
    <source>
        <dbReference type="EnsemblMetazoa" id="CJA06804.1"/>
    </source>
</evidence>
<dbReference type="AlphaFoldDB" id="A0A8R1DNN2"/>
<dbReference type="GO" id="GO:0016020">
    <property type="term" value="C:membrane"/>
    <property type="evidence" value="ECO:0007669"/>
    <property type="project" value="TreeGrafter"/>
</dbReference>
<keyword evidence="6 9" id="KW-0862">Zinc</keyword>
<dbReference type="Gene3D" id="2.60.40.1910">
    <property type="match status" value="1"/>
</dbReference>
<name>A0A8R1DNN2_CAEJA</name>
<comment type="similarity">
    <text evidence="1 11">Belongs to the peptidase M1 family.</text>
</comment>
<accession>A0A8R1DNN2</accession>
<feature type="transmembrane region" description="Helical" evidence="11">
    <location>
        <begin position="20"/>
        <end position="40"/>
    </location>
</feature>
<dbReference type="GO" id="GO:0005737">
    <property type="term" value="C:cytoplasm"/>
    <property type="evidence" value="ECO:0007669"/>
    <property type="project" value="TreeGrafter"/>
</dbReference>
<dbReference type="FunFam" id="2.60.40.1730:FF:000013">
    <property type="entry name" value="Aminopeptidase"/>
    <property type="match status" value="1"/>
</dbReference>
<dbReference type="InterPro" id="IPR045357">
    <property type="entry name" value="Aminopeptidase_N-like_N"/>
</dbReference>
<dbReference type="InterPro" id="IPR027268">
    <property type="entry name" value="Peptidase_M4/M1_CTD_sf"/>
</dbReference>
<dbReference type="GO" id="GO:0070006">
    <property type="term" value="F:metalloaminopeptidase activity"/>
    <property type="evidence" value="ECO:0007669"/>
    <property type="project" value="TreeGrafter"/>
</dbReference>
<evidence type="ECO:0000313" key="16">
    <source>
        <dbReference type="Proteomes" id="UP000005237"/>
    </source>
</evidence>
<dbReference type="PANTHER" id="PTHR11533:SF301">
    <property type="entry name" value="AMINOPEPTIDASE"/>
    <property type="match status" value="1"/>
</dbReference>
<dbReference type="PANTHER" id="PTHR11533">
    <property type="entry name" value="PROTEASE M1 ZINC METALLOPROTEASE"/>
    <property type="match status" value="1"/>
</dbReference>
<dbReference type="EC" id="3.4.11.-" evidence="11"/>
<feature type="binding site" evidence="9">
    <location>
        <position position="377"/>
    </location>
    <ligand>
        <name>Zn(2+)</name>
        <dbReference type="ChEBI" id="CHEBI:29105"/>
        <note>catalytic</note>
    </ligand>
</feature>
<dbReference type="FunFam" id="1.25.50.20:FF:000014">
    <property type="entry name" value="Aminopeptidase"/>
    <property type="match status" value="1"/>
</dbReference>
<dbReference type="Gene3D" id="1.25.50.20">
    <property type="match status" value="1"/>
</dbReference>
<dbReference type="Pfam" id="PF11838">
    <property type="entry name" value="ERAP1_C"/>
    <property type="match status" value="1"/>
</dbReference>
<keyword evidence="3 11" id="KW-0645">Protease</keyword>
<dbReference type="InterPro" id="IPR024571">
    <property type="entry name" value="ERAP1-like_C_dom"/>
</dbReference>
<dbReference type="GO" id="GO:0043171">
    <property type="term" value="P:peptide catabolic process"/>
    <property type="evidence" value="ECO:0007669"/>
    <property type="project" value="TreeGrafter"/>
</dbReference>
<evidence type="ECO:0000259" key="13">
    <source>
        <dbReference type="Pfam" id="PF11838"/>
    </source>
</evidence>
<dbReference type="GO" id="GO:0005615">
    <property type="term" value="C:extracellular space"/>
    <property type="evidence" value="ECO:0007669"/>
    <property type="project" value="TreeGrafter"/>
</dbReference>
<dbReference type="Proteomes" id="UP000005237">
    <property type="component" value="Unassembled WGS sequence"/>
</dbReference>
<dbReference type="EnsemblMetazoa" id="CJA06804.1">
    <property type="protein sequence ID" value="CJA06804.1"/>
    <property type="gene ID" value="WBGene00126008"/>
</dbReference>
<dbReference type="InterPro" id="IPR014782">
    <property type="entry name" value="Peptidase_M1_dom"/>
</dbReference>
<dbReference type="FunFam" id="1.10.390.10:FF:000006">
    <property type="entry name" value="Puromycin-sensitive aminopeptidase"/>
    <property type="match status" value="1"/>
</dbReference>
<dbReference type="SUPFAM" id="SSF55486">
    <property type="entry name" value="Metalloproteases ('zincins'), catalytic domain"/>
    <property type="match status" value="1"/>
</dbReference>
<keyword evidence="4 9" id="KW-0479">Metal-binding</keyword>
<dbReference type="GO" id="GO:0008270">
    <property type="term" value="F:zinc ion binding"/>
    <property type="evidence" value="ECO:0007669"/>
    <property type="project" value="UniProtKB-UniRule"/>
</dbReference>
<dbReference type="InterPro" id="IPR001930">
    <property type="entry name" value="Peptidase_M1"/>
</dbReference>
<keyword evidence="16" id="KW-1185">Reference proteome</keyword>
<evidence type="ECO:0000256" key="4">
    <source>
        <dbReference type="ARBA" id="ARBA00022723"/>
    </source>
</evidence>
<dbReference type="Pfam" id="PF01433">
    <property type="entry name" value="Peptidase_M1"/>
    <property type="match status" value="1"/>
</dbReference>